<reference evidence="1 2" key="1">
    <citation type="submission" date="2016-12" db="EMBL/GenBank/DDBJ databases">
        <authorList>
            <person name="Song W.-J."/>
            <person name="Kurnit D.M."/>
        </authorList>
    </citation>
    <scope>NUCLEOTIDE SEQUENCE [LARGE SCALE GENOMIC DNA]</scope>
    <source>
        <strain evidence="1 2">HSG9</strain>
    </source>
</reference>
<dbReference type="AlphaFoldDB" id="A0A1V6LSR2"/>
<dbReference type="InterPro" id="IPR036116">
    <property type="entry name" value="FN3_sf"/>
</dbReference>
<sequence length="231" mass="25938">MKNKPSLLSILSIFCVIGCSKNLDLVNEIIGPPTKVNLVYPENNGICTTGTAINELISEVEFDWSDAAIGNRYQVNLTNLITNEQTTYPSEDSSINIELLKGTPYQWSVVTYLDETAENIESDTAVFYNSAEQITSYVPFPANAITPHNGQEVHTATITLLWKVTDIDDDVVSYSVYFGPNENPELYSQTTATLIENIQVENNTEYYWYVVSTDANDNSSKSNVFEFFTRY</sequence>
<protein>
    <recommendedName>
        <fullName evidence="3">Fibronectin type-III domain-containing protein</fullName>
    </recommendedName>
</protein>
<dbReference type="OrthoDB" id="789771at2"/>
<proteinExistence type="predicted"/>
<comment type="caution">
    <text evidence="1">The sequence shown here is derived from an EMBL/GenBank/DDBJ whole genome shotgun (WGS) entry which is preliminary data.</text>
</comment>
<dbReference type="RefSeq" id="WP_080318877.1">
    <property type="nucleotide sequence ID" value="NZ_MTBC01000004.1"/>
</dbReference>
<dbReference type="EMBL" id="MTBC01000004">
    <property type="protein sequence ID" value="OQD43097.1"/>
    <property type="molecule type" value="Genomic_DNA"/>
</dbReference>
<evidence type="ECO:0000313" key="2">
    <source>
        <dbReference type="Proteomes" id="UP000191680"/>
    </source>
</evidence>
<dbReference type="InterPro" id="IPR013783">
    <property type="entry name" value="Ig-like_fold"/>
</dbReference>
<evidence type="ECO:0000313" key="1">
    <source>
        <dbReference type="EMBL" id="OQD43097.1"/>
    </source>
</evidence>
<dbReference type="Proteomes" id="UP000191680">
    <property type="component" value="Unassembled WGS sequence"/>
</dbReference>
<organism evidence="1 2">
    <name type="scientific">Croceivirga radicis</name>
    <dbReference type="NCBI Taxonomy" id="1929488"/>
    <lineage>
        <taxon>Bacteria</taxon>
        <taxon>Pseudomonadati</taxon>
        <taxon>Bacteroidota</taxon>
        <taxon>Flavobacteriia</taxon>
        <taxon>Flavobacteriales</taxon>
        <taxon>Flavobacteriaceae</taxon>
        <taxon>Croceivirga</taxon>
    </lineage>
</organism>
<evidence type="ECO:0008006" key="3">
    <source>
        <dbReference type="Google" id="ProtNLM"/>
    </source>
</evidence>
<dbReference type="Gene3D" id="2.60.40.10">
    <property type="entry name" value="Immunoglobulins"/>
    <property type="match status" value="1"/>
</dbReference>
<dbReference type="SUPFAM" id="SSF49265">
    <property type="entry name" value="Fibronectin type III"/>
    <property type="match status" value="1"/>
</dbReference>
<gene>
    <name evidence="1" type="ORF">BUL40_08385</name>
</gene>
<name>A0A1V6LSR2_9FLAO</name>
<accession>A0A1V6LSR2</accession>
<keyword evidence="2" id="KW-1185">Reference proteome</keyword>